<dbReference type="InterPro" id="IPR058163">
    <property type="entry name" value="LysR-type_TF_proteobact-type"/>
</dbReference>
<dbReference type="PANTHER" id="PTHR30537">
    <property type="entry name" value="HTH-TYPE TRANSCRIPTIONAL REGULATOR"/>
    <property type="match status" value="1"/>
</dbReference>
<dbReference type="GO" id="GO:0003700">
    <property type="term" value="F:DNA-binding transcription factor activity"/>
    <property type="evidence" value="ECO:0007669"/>
    <property type="project" value="InterPro"/>
</dbReference>
<dbReference type="InterPro" id="IPR036388">
    <property type="entry name" value="WH-like_DNA-bd_sf"/>
</dbReference>
<name>A0A0U4NYM6_9PSED</name>
<dbReference type="PRINTS" id="PR00039">
    <property type="entry name" value="HTHLYSR"/>
</dbReference>
<sequence length="308" mass="34168">MDLLRALPLLPCMVAFAKVVETGSFTAAARLLDATPSAVSRQVARLERELGVRLLQRTTRQLRLSEAGREVLGHCRQLLTAAGAALDSGLQHREEPRGQVRLAMPKAVGYRLIAPLLPDFFQRYPDVDLQLRLDDRPLDPIADDQDLLVRITEQPPAGFVARPLREMDFVLCASPTYLRRHGLPQQPQALAEHECLYLGETPGDQRWQLRRGDRVESVTVRGRLACNHSGVRLEATLADLGIACLPAFAAEAALTEGRLLRVLPDWQYLGPYQGTAWLLYPPDRQLPAAVRVLVDFLVERLKPAAASG</sequence>
<dbReference type="Pfam" id="PF03466">
    <property type="entry name" value="LysR_substrate"/>
    <property type="match status" value="1"/>
</dbReference>
<dbReference type="Gene3D" id="1.10.10.10">
    <property type="entry name" value="Winged helix-like DNA-binding domain superfamily/Winged helix DNA-binding domain"/>
    <property type="match status" value="1"/>
</dbReference>
<evidence type="ECO:0000256" key="3">
    <source>
        <dbReference type="ARBA" id="ARBA00023125"/>
    </source>
</evidence>
<feature type="domain" description="HTH lysR-type" evidence="5">
    <location>
        <begin position="8"/>
        <end position="65"/>
    </location>
</feature>
<dbReference type="GO" id="GO:0043565">
    <property type="term" value="F:sequence-specific DNA binding"/>
    <property type="evidence" value="ECO:0007669"/>
    <property type="project" value="TreeGrafter"/>
</dbReference>
<dbReference type="SUPFAM" id="SSF53850">
    <property type="entry name" value="Periplasmic binding protein-like II"/>
    <property type="match status" value="1"/>
</dbReference>
<dbReference type="Pfam" id="PF00126">
    <property type="entry name" value="HTH_1"/>
    <property type="match status" value="1"/>
</dbReference>
<dbReference type="PROSITE" id="PS50931">
    <property type="entry name" value="HTH_LYSR"/>
    <property type="match status" value="1"/>
</dbReference>
<dbReference type="InterPro" id="IPR000847">
    <property type="entry name" value="LysR_HTH_N"/>
</dbReference>
<comment type="similarity">
    <text evidence="1">Belongs to the LysR transcriptional regulatory family.</text>
</comment>
<evidence type="ECO:0000256" key="2">
    <source>
        <dbReference type="ARBA" id="ARBA00023015"/>
    </source>
</evidence>
<organism evidence="6 7">
    <name type="scientific">Pseudomonas oryzihabitans</name>
    <dbReference type="NCBI Taxonomy" id="47885"/>
    <lineage>
        <taxon>Bacteria</taxon>
        <taxon>Pseudomonadati</taxon>
        <taxon>Pseudomonadota</taxon>
        <taxon>Gammaproteobacteria</taxon>
        <taxon>Pseudomonadales</taxon>
        <taxon>Pseudomonadaceae</taxon>
        <taxon>Pseudomonas</taxon>
    </lineage>
</organism>
<dbReference type="Gene3D" id="3.40.190.290">
    <property type="match status" value="1"/>
</dbReference>
<dbReference type="GO" id="GO:0006351">
    <property type="term" value="P:DNA-templated transcription"/>
    <property type="evidence" value="ECO:0007669"/>
    <property type="project" value="TreeGrafter"/>
</dbReference>
<dbReference type="OrthoDB" id="9815676at2"/>
<keyword evidence="3" id="KW-0238">DNA-binding</keyword>
<dbReference type="FunFam" id="1.10.10.10:FF:000001">
    <property type="entry name" value="LysR family transcriptional regulator"/>
    <property type="match status" value="1"/>
</dbReference>
<dbReference type="InterPro" id="IPR005119">
    <property type="entry name" value="LysR_subst-bd"/>
</dbReference>
<dbReference type="PANTHER" id="PTHR30537:SF5">
    <property type="entry name" value="HTH-TYPE TRANSCRIPTIONAL ACTIVATOR TTDR-RELATED"/>
    <property type="match status" value="1"/>
</dbReference>
<dbReference type="SUPFAM" id="SSF46785">
    <property type="entry name" value="Winged helix' DNA-binding domain"/>
    <property type="match status" value="1"/>
</dbReference>
<keyword evidence="4" id="KW-0804">Transcription</keyword>
<reference evidence="6 7" key="1">
    <citation type="submission" date="2016-01" db="EMBL/GenBank/DDBJ databases">
        <title>Annotation of Pseudomonas oryzihabitans USDA-ARS-USMARC-56511.</title>
        <authorList>
            <person name="Harhay G.P."/>
            <person name="Harhay D.M."/>
            <person name="Smith T.P.L."/>
            <person name="Bono J.L."/>
            <person name="Heaton M.P."/>
            <person name="Clawson M.L."/>
            <person name="Chitko-Mckown C.G."/>
            <person name="Capik S.F."/>
            <person name="DeDonder K.D."/>
            <person name="Apley M.D."/>
            <person name="Lubbers B.V."/>
            <person name="White B.J."/>
            <person name="Larson R.L."/>
        </authorList>
    </citation>
    <scope>NUCLEOTIDE SEQUENCE [LARGE SCALE GENOMIC DNA]</scope>
    <source>
        <strain evidence="6 7">USDA-ARS-USMARC-56511</strain>
    </source>
</reference>
<evidence type="ECO:0000313" key="6">
    <source>
        <dbReference type="EMBL" id="ALZ83326.1"/>
    </source>
</evidence>
<dbReference type="CDD" id="cd08422">
    <property type="entry name" value="PBP2_CrgA_like"/>
    <property type="match status" value="1"/>
</dbReference>
<keyword evidence="2" id="KW-0805">Transcription regulation</keyword>
<protein>
    <submittedName>
        <fullName evidence="6">Transcriptional regulator</fullName>
    </submittedName>
</protein>
<dbReference type="KEGG" id="por:APT59_03595"/>
<dbReference type="RefSeq" id="WP_059313588.1">
    <property type="nucleotide sequence ID" value="NZ_CP013987.1"/>
</dbReference>
<evidence type="ECO:0000313" key="7">
    <source>
        <dbReference type="Proteomes" id="UP000064137"/>
    </source>
</evidence>
<proteinExistence type="inferred from homology"/>
<evidence type="ECO:0000256" key="4">
    <source>
        <dbReference type="ARBA" id="ARBA00023163"/>
    </source>
</evidence>
<dbReference type="EMBL" id="CP013987">
    <property type="protein sequence ID" value="ALZ83326.1"/>
    <property type="molecule type" value="Genomic_DNA"/>
</dbReference>
<gene>
    <name evidence="6" type="ORF">APT59_03595</name>
</gene>
<evidence type="ECO:0000259" key="5">
    <source>
        <dbReference type="PROSITE" id="PS50931"/>
    </source>
</evidence>
<evidence type="ECO:0000256" key="1">
    <source>
        <dbReference type="ARBA" id="ARBA00009437"/>
    </source>
</evidence>
<accession>A0A0U4NYM6</accession>
<dbReference type="AlphaFoldDB" id="A0A0U4NYM6"/>
<dbReference type="InterPro" id="IPR036390">
    <property type="entry name" value="WH_DNA-bd_sf"/>
</dbReference>
<dbReference type="Proteomes" id="UP000064137">
    <property type="component" value="Chromosome"/>
</dbReference>